<reference evidence="9 11" key="1">
    <citation type="submission" date="2015-07" db="EMBL/GenBank/DDBJ databases">
        <title>Genome of Polaribacter dokdonenesis DSW-5, isolated from seawater off Dokdo in Korea.</title>
        <authorList>
            <person name="Yoon K."/>
            <person name="Song J.Y."/>
            <person name="Kim J.F."/>
        </authorList>
    </citation>
    <scope>NUCLEOTIDE SEQUENCE [LARGE SCALE GENOMIC DNA]</scope>
    <source>
        <strain evidence="9 11">DSW-5</strain>
    </source>
</reference>
<keyword evidence="5 8" id="KW-0067">ATP-binding</keyword>
<evidence type="ECO:0000256" key="7">
    <source>
        <dbReference type="ARBA" id="ARBA00023136"/>
    </source>
</evidence>
<evidence type="ECO:0000256" key="8">
    <source>
        <dbReference type="RuleBase" id="RU363121"/>
    </source>
</evidence>
<comment type="subcellular location">
    <subcellularLocation>
        <location evidence="1 8">Membrane</location>
        <topology evidence="1 8">Multi-pass membrane protein</topology>
    </subcellularLocation>
</comment>
<dbReference type="InterPro" id="IPR016024">
    <property type="entry name" value="ARM-type_fold"/>
</dbReference>
<dbReference type="OrthoDB" id="1132709at2"/>
<dbReference type="EMBL" id="FNUE01000002">
    <property type="protein sequence ID" value="SEE58240.1"/>
    <property type="molecule type" value="Genomic_DNA"/>
</dbReference>
<dbReference type="Proteomes" id="UP000037716">
    <property type="component" value="Unassembled WGS sequence"/>
</dbReference>
<sequence>MKKLIYRTFGLRDGEIFISFLMQLYIFLIITVLLIVKPTVNALFVSELGADNLPYGYLLVALTAVITTYFYSKAIRKYSLVKITVLSLIVFSVVFTILGFLLNLDYLNHFILYFYYVFVSLFAVVATSQFWIFANMVFNAREAKRIFGFIGAGAIAGGIFGGYLTSFIASSFGKEYTVFVASILLLVCIPILREVYKLKIRYLNSFKRKQVIANQDRLESSSLKLISKSKHLTYLAIITGIGVIVAKLIDFQFSDFAHKAIPNSDELASFFGFWFSTFNVVALTIQLFFTNKILHKLGVSSSLLVLPLTIGLGGLLFLTFPELWVLIIIKGIDGSFKQSLNKAAVELSIMPIPLQIKNQAKSYIDVAVDSIATGLSGFMLIFFIRKLNLSTSYITVIVLLFVFIWIILIYKLREAYFESFKKNIQKNLSFINAKKEKSKKENNLLDIKNVFEKGDEEEILNMFDRLKGYKFKVLQKPVIQLLQHPSPKVKVAAIDYLDAFNDNNILSEIATLIHDTDETLVYVALDYLLEHSRQKEKTFFNTYLDHEEEYIANGALLALAKQSMSNISIGKYYQLEKRLEQKINEYIVNRESIRKEIVAGLLLSIAYSRMTNHYDFIIEHLHNQKSYITKFATIAAGITSNEIFIKDLLNLLNNKRHRKRAVRALKSYGPRIIDVLLELEKHDDLNSNIKKHIPKIVGAFENEKSLSILEKILRSINSTSRLEATKALRKIRRKNEELTLSKRVIRKQIAKESIYYKKVLACIISLQHLINKDLVDEVNTENQTLYEGRKILSDALELELIKSFSIIFNLLSLLYTEEDIQITFDAIKSKNKEAKINSLELLENLLDSSIRTMVFSILEHEVLDEDHYNTTTMHITILTELELLKTLMKVSGSGVRHSAVNYIKISGDKALIPALLPIKKYRNKIVKQLANDTYLSLKRG</sequence>
<evidence type="ECO:0000313" key="9">
    <source>
        <dbReference type="EMBL" id="KOY53182.1"/>
    </source>
</evidence>
<dbReference type="SUPFAM" id="SSF103473">
    <property type="entry name" value="MFS general substrate transporter"/>
    <property type="match status" value="1"/>
</dbReference>
<dbReference type="STRING" id="1300348.I602_2742"/>
<comment type="similarity">
    <text evidence="8">Belongs to the ADP/ATP translocase tlc family.</text>
</comment>
<keyword evidence="6 8" id="KW-1133">Transmembrane helix</keyword>
<dbReference type="RefSeq" id="WP_053975215.1">
    <property type="nucleotide sequence ID" value="NZ_FNUE01000002.1"/>
</dbReference>
<dbReference type="EMBL" id="LGBR01000001">
    <property type="protein sequence ID" value="KOY53182.1"/>
    <property type="molecule type" value="Genomic_DNA"/>
</dbReference>
<keyword evidence="7 8" id="KW-0472">Membrane</keyword>
<feature type="transmembrane region" description="Helical" evidence="8">
    <location>
        <begin position="363"/>
        <end position="384"/>
    </location>
</feature>
<dbReference type="PATRIC" id="fig|1300348.6.peg.2746"/>
<proteinExistence type="inferred from homology"/>
<keyword evidence="2 8" id="KW-0813">Transport</keyword>
<dbReference type="Pfam" id="PF13646">
    <property type="entry name" value="HEAT_2"/>
    <property type="match status" value="1"/>
</dbReference>
<name>A0A0M9CIF3_9FLAO</name>
<feature type="transmembrane region" description="Helical" evidence="8">
    <location>
        <begin position="391"/>
        <end position="410"/>
    </location>
</feature>
<gene>
    <name evidence="9" type="ORF">I602_2742</name>
    <name evidence="10" type="ORF">SAMN05444353_2522</name>
</gene>
<dbReference type="Pfam" id="PF03219">
    <property type="entry name" value="TLC"/>
    <property type="match status" value="1"/>
</dbReference>
<feature type="transmembrane region" description="Helical" evidence="8">
    <location>
        <begin position="176"/>
        <end position="196"/>
    </location>
</feature>
<accession>A0A0M9CIF3</accession>
<dbReference type="SUPFAM" id="SSF48371">
    <property type="entry name" value="ARM repeat"/>
    <property type="match status" value="1"/>
</dbReference>
<dbReference type="InterPro" id="IPR036259">
    <property type="entry name" value="MFS_trans_sf"/>
</dbReference>
<evidence type="ECO:0000313" key="10">
    <source>
        <dbReference type="EMBL" id="SEE58240.1"/>
    </source>
</evidence>
<feature type="transmembrane region" description="Helical" evidence="8">
    <location>
        <begin position="83"/>
        <end position="104"/>
    </location>
</feature>
<feature type="transmembrane region" description="Helical" evidence="8">
    <location>
        <begin position="110"/>
        <end position="134"/>
    </location>
</feature>
<dbReference type="Proteomes" id="UP000183071">
    <property type="component" value="Unassembled WGS sequence"/>
</dbReference>
<organism evidence="9 11">
    <name type="scientific">Polaribacter dokdonensis DSW-5</name>
    <dbReference type="NCBI Taxonomy" id="1300348"/>
    <lineage>
        <taxon>Bacteria</taxon>
        <taxon>Pseudomonadati</taxon>
        <taxon>Bacteroidota</taxon>
        <taxon>Flavobacteriia</taxon>
        <taxon>Flavobacteriales</taxon>
        <taxon>Flavobacteriaceae</taxon>
    </lineage>
</organism>
<dbReference type="AlphaFoldDB" id="A0A0M9CIF3"/>
<feature type="transmembrane region" description="Helical" evidence="8">
    <location>
        <begin position="146"/>
        <end position="170"/>
    </location>
</feature>
<keyword evidence="3 8" id="KW-0812">Transmembrane</keyword>
<dbReference type="GO" id="GO:0005471">
    <property type="term" value="F:ATP:ADP antiporter activity"/>
    <property type="evidence" value="ECO:0007669"/>
    <property type="project" value="InterPro"/>
</dbReference>
<feature type="transmembrane region" description="Helical" evidence="8">
    <location>
        <begin position="269"/>
        <end position="289"/>
    </location>
</feature>
<comment type="caution">
    <text evidence="9">The sequence shown here is derived from an EMBL/GenBank/DDBJ whole genome shotgun (WGS) entry which is preliminary data.</text>
</comment>
<feature type="transmembrane region" description="Helical" evidence="8">
    <location>
        <begin position="55"/>
        <end position="71"/>
    </location>
</feature>
<dbReference type="InterPro" id="IPR004667">
    <property type="entry name" value="ADP_ATP_car_bac_type"/>
</dbReference>
<evidence type="ECO:0000256" key="6">
    <source>
        <dbReference type="ARBA" id="ARBA00022989"/>
    </source>
</evidence>
<evidence type="ECO:0000256" key="5">
    <source>
        <dbReference type="ARBA" id="ARBA00022840"/>
    </source>
</evidence>
<evidence type="ECO:0000256" key="2">
    <source>
        <dbReference type="ARBA" id="ARBA00022448"/>
    </source>
</evidence>
<feature type="transmembrane region" description="Helical" evidence="8">
    <location>
        <begin position="232"/>
        <end position="249"/>
    </location>
</feature>
<evidence type="ECO:0000313" key="12">
    <source>
        <dbReference type="Proteomes" id="UP000183071"/>
    </source>
</evidence>
<evidence type="ECO:0000313" key="11">
    <source>
        <dbReference type="Proteomes" id="UP000037716"/>
    </source>
</evidence>
<keyword evidence="4 8" id="KW-0547">Nucleotide-binding</keyword>
<keyword evidence="12" id="KW-1185">Reference proteome</keyword>
<evidence type="ECO:0000256" key="1">
    <source>
        <dbReference type="ARBA" id="ARBA00004141"/>
    </source>
</evidence>
<feature type="transmembrane region" description="Helical" evidence="8">
    <location>
        <begin position="301"/>
        <end position="320"/>
    </location>
</feature>
<dbReference type="GO" id="GO:0016020">
    <property type="term" value="C:membrane"/>
    <property type="evidence" value="ECO:0007669"/>
    <property type="project" value="UniProtKB-SubCell"/>
</dbReference>
<dbReference type="Gene3D" id="1.25.10.10">
    <property type="entry name" value="Leucine-rich Repeat Variant"/>
    <property type="match status" value="1"/>
</dbReference>
<protein>
    <recommendedName>
        <fullName evidence="8">ADP,ATP carrier protein</fullName>
    </recommendedName>
</protein>
<evidence type="ECO:0000256" key="4">
    <source>
        <dbReference type="ARBA" id="ARBA00022741"/>
    </source>
</evidence>
<dbReference type="PANTHER" id="PTHR43596">
    <property type="entry name" value="ADP,ATP CARRIER PROTEIN"/>
    <property type="match status" value="1"/>
</dbReference>
<dbReference type="Gene3D" id="1.20.1250.20">
    <property type="entry name" value="MFS general substrate transporter like domains"/>
    <property type="match status" value="2"/>
</dbReference>
<dbReference type="InterPro" id="IPR011989">
    <property type="entry name" value="ARM-like"/>
</dbReference>
<feature type="transmembrane region" description="Helical" evidence="8">
    <location>
        <begin position="16"/>
        <end position="35"/>
    </location>
</feature>
<dbReference type="PANTHER" id="PTHR43596:SF1">
    <property type="entry name" value="ADP,ATP CARRIER PROTEIN"/>
    <property type="match status" value="1"/>
</dbReference>
<dbReference type="GO" id="GO:0005524">
    <property type="term" value="F:ATP binding"/>
    <property type="evidence" value="ECO:0007669"/>
    <property type="project" value="UniProtKB-KW"/>
</dbReference>
<evidence type="ECO:0000256" key="3">
    <source>
        <dbReference type="ARBA" id="ARBA00022692"/>
    </source>
</evidence>
<reference evidence="10 12" key="2">
    <citation type="submission" date="2016-10" db="EMBL/GenBank/DDBJ databases">
        <authorList>
            <person name="Varghese N."/>
            <person name="Submissions S."/>
        </authorList>
    </citation>
    <scope>NUCLEOTIDE SEQUENCE [LARGE SCALE GENOMIC DNA]</scope>
    <source>
        <strain evidence="10 12">DSW-5</strain>
    </source>
</reference>